<accession>A0A0C2JC02</accession>
<feature type="signal peptide" evidence="1">
    <location>
        <begin position="1"/>
        <end position="25"/>
    </location>
</feature>
<evidence type="ECO:0000256" key="1">
    <source>
        <dbReference type="SAM" id="SignalP"/>
    </source>
</evidence>
<feature type="domain" description="MD-2-related lipid-recognition" evidence="2">
    <location>
        <begin position="25"/>
        <end position="151"/>
    </location>
</feature>
<keyword evidence="4" id="KW-1185">Reference proteome</keyword>
<sequence length="155" mass="17617">MSLVKSFNFLSATLFCLVLIKQTNSQFELCETKAGTFNATIESVTGCSDGVCNFKMETWVAATILITPKVTSKSLVVEGFAKWSFLNIKLPHVRRDGCVGFKESCPWPANQTRRRLVWFYIPYLWFEVSPTVRFIITNDKQQVVACFESVVNLIK</sequence>
<dbReference type="Gene3D" id="2.60.40.770">
    <property type="match status" value="1"/>
</dbReference>
<proteinExistence type="predicted"/>
<evidence type="ECO:0000313" key="3">
    <source>
        <dbReference type="EMBL" id="KII66688.1"/>
    </source>
</evidence>
<dbReference type="Pfam" id="PF02221">
    <property type="entry name" value="E1_DerP2_DerF2"/>
    <property type="match status" value="1"/>
</dbReference>
<comment type="caution">
    <text evidence="3">The sequence shown here is derived from an EMBL/GenBank/DDBJ whole genome shotgun (WGS) entry which is preliminary data.</text>
</comment>
<dbReference type="InterPro" id="IPR014756">
    <property type="entry name" value="Ig_E-set"/>
</dbReference>
<dbReference type="InterPro" id="IPR003172">
    <property type="entry name" value="ML_dom"/>
</dbReference>
<gene>
    <name evidence="3" type="ORF">RF11_12718</name>
</gene>
<organism evidence="3 4">
    <name type="scientific">Thelohanellus kitauei</name>
    <name type="common">Myxosporean</name>
    <dbReference type="NCBI Taxonomy" id="669202"/>
    <lineage>
        <taxon>Eukaryota</taxon>
        <taxon>Metazoa</taxon>
        <taxon>Cnidaria</taxon>
        <taxon>Myxozoa</taxon>
        <taxon>Myxosporea</taxon>
        <taxon>Bivalvulida</taxon>
        <taxon>Platysporina</taxon>
        <taxon>Myxobolidae</taxon>
        <taxon>Thelohanellus</taxon>
    </lineage>
</organism>
<reference evidence="3 4" key="1">
    <citation type="journal article" date="2014" name="Genome Biol. Evol.">
        <title>The genome of the myxosporean Thelohanellus kitauei shows adaptations to nutrient acquisition within its fish host.</title>
        <authorList>
            <person name="Yang Y."/>
            <person name="Xiong J."/>
            <person name="Zhou Z."/>
            <person name="Huo F."/>
            <person name="Miao W."/>
            <person name="Ran C."/>
            <person name="Liu Y."/>
            <person name="Zhang J."/>
            <person name="Feng J."/>
            <person name="Wang M."/>
            <person name="Wang M."/>
            <person name="Wang L."/>
            <person name="Yao B."/>
        </authorList>
    </citation>
    <scope>NUCLEOTIDE SEQUENCE [LARGE SCALE GENOMIC DNA]</scope>
    <source>
        <strain evidence="3">Wuqing</strain>
    </source>
</reference>
<keyword evidence="1" id="KW-0732">Signal</keyword>
<name>A0A0C2JC02_THEKT</name>
<dbReference type="SUPFAM" id="SSF81296">
    <property type="entry name" value="E set domains"/>
    <property type="match status" value="1"/>
</dbReference>
<dbReference type="AlphaFoldDB" id="A0A0C2JC02"/>
<dbReference type="Proteomes" id="UP000031668">
    <property type="component" value="Unassembled WGS sequence"/>
</dbReference>
<dbReference type="EMBL" id="JWZT01003490">
    <property type="protein sequence ID" value="KII66688.1"/>
    <property type="molecule type" value="Genomic_DNA"/>
</dbReference>
<feature type="chain" id="PRO_5002151202" description="MD-2-related lipid-recognition domain-containing protein" evidence="1">
    <location>
        <begin position="26"/>
        <end position="155"/>
    </location>
</feature>
<evidence type="ECO:0000313" key="4">
    <source>
        <dbReference type="Proteomes" id="UP000031668"/>
    </source>
</evidence>
<protein>
    <recommendedName>
        <fullName evidence="2">MD-2-related lipid-recognition domain-containing protein</fullName>
    </recommendedName>
</protein>
<evidence type="ECO:0000259" key="2">
    <source>
        <dbReference type="Pfam" id="PF02221"/>
    </source>
</evidence>